<evidence type="ECO:0000313" key="1">
    <source>
        <dbReference type="EMBL" id="MDR6238197.1"/>
    </source>
</evidence>
<dbReference type="InterPro" id="IPR042099">
    <property type="entry name" value="ANL_N_sf"/>
</dbReference>
<dbReference type="SUPFAM" id="SSF56801">
    <property type="entry name" value="Acetyl-CoA synthetase-like"/>
    <property type="match status" value="1"/>
</dbReference>
<dbReference type="Gene3D" id="3.40.50.12780">
    <property type="entry name" value="N-terminal domain of ligase-like"/>
    <property type="match status" value="1"/>
</dbReference>
<keyword evidence="1" id="KW-0436">Ligase</keyword>
<dbReference type="Proteomes" id="UP001185092">
    <property type="component" value="Unassembled WGS sequence"/>
</dbReference>
<proteinExistence type="predicted"/>
<reference evidence="1" key="1">
    <citation type="submission" date="2023-07" db="EMBL/GenBank/DDBJ databases">
        <title>Genomic Encyclopedia of Type Strains, Phase IV (KMG-IV): sequencing the most valuable type-strain genomes for metagenomic binning, comparative biology and taxonomic classification.</title>
        <authorList>
            <person name="Goeker M."/>
        </authorList>
    </citation>
    <scope>NUCLEOTIDE SEQUENCE</scope>
    <source>
        <strain evidence="1">DSM 26174</strain>
    </source>
</reference>
<dbReference type="AlphaFoldDB" id="A0AAE4BSB4"/>
<accession>A0AAE4BSB4</accession>
<protein>
    <submittedName>
        <fullName evidence="1">Phenylacetate-CoA ligase</fullName>
        <ecNumber evidence="1">6.2.1.30</ecNumber>
    </submittedName>
</protein>
<dbReference type="GO" id="GO:0047475">
    <property type="term" value="F:phenylacetate-CoA ligase activity"/>
    <property type="evidence" value="ECO:0007669"/>
    <property type="project" value="UniProtKB-EC"/>
</dbReference>
<dbReference type="EMBL" id="JAVDQD010000001">
    <property type="protein sequence ID" value="MDR6238197.1"/>
    <property type="molecule type" value="Genomic_DNA"/>
</dbReference>
<sequence length="513" mass="58239">MTELVADDLEIGVISEELFPNIEMTPKTIEDVVELPTFLSKINLLEKRVGKRFEQLDLSVQQEVIFRRLQQLYNILSLNPLWKQRFENHEIFETPQNFSDWQQLPISDKEVTLKFFSGKRLGMVVPLIKGGFEIVASGGTSSGTPSETVYSIKELKDSYVMTGHFMSRHVMKPHMSDETPKWAITTYADYQMWSSGTMIGGVLQEIPDATFIGAGPVGKEVFQHMMAYEGDKLILGMTEGIAFLKDLSPGMSKRDKDSFKLAMFCSGLLSEKKARELKQVFPELSVLSYFSATQAEAIGIQLSEKDKCLTEVPGLHFIEIVDEEGKWVEVGEEGEILITRLHANEAPLIRYKLGDRMVRRPNLESQELQAQQFDFVGRTGDMLHVCDMQFSAPRVLNRLIEGLRLAGVCDLSMLAYEMQFRNIRQKKVLSLAVIVEDVFGLRSRLDYMLGEHGTHYHFVEALISSMSIFGSGEANTHSINKTDYRFEIKVMSKSETDELRTKLGKLPLVRDFV</sequence>
<dbReference type="RefSeq" id="WP_309937668.1">
    <property type="nucleotide sequence ID" value="NZ_AP025305.1"/>
</dbReference>
<evidence type="ECO:0000313" key="2">
    <source>
        <dbReference type="Proteomes" id="UP001185092"/>
    </source>
</evidence>
<dbReference type="EC" id="6.2.1.30" evidence="1"/>
<organism evidence="1 2">
    <name type="scientific">Aureibacter tunicatorum</name>
    <dbReference type="NCBI Taxonomy" id="866807"/>
    <lineage>
        <taxon>Bacteria</taxon>
        <taxon>Pseudomonadati</taxon>
        <taxon>Bacteroidota</taxon>
        <taxon>Cytophagia</taxon>
        <taxon>Cytophagales</taxon>
        <taxon>Persicobacteraceae</taxon>
        <taxon>Aureibacter</taxon>
    </lineage>
</organism>
<name>A0AAE4BSB4_9BACT</name>
<dbReference type="PANTHER" id="PTHR43845:SF1">
    <property type="entry name" value="BLR5969 PROTEIN"/>
    <property type="match status" value="1"/>
</dbReference>
<gene>
    <name evidence="1" type="ORF">HNQ88_001173</name>
</gene>
<keyword evidence="2" id="KW-1185">Reference proteome</keyword>
<dbReference type="PANTHER" id="PTHR43845">
    <property type="entry name" value="BLR5969 PROTEIN"/>
    <property type="match status" value="1"/>
</dbReference>
<comment type="caution">
    <text evidence="1">The sequence shown here is derived from an EMBL/GenBank/DDBJ whole genome shotgun (WGS) entry which is preliminary data.</text>
</comment>